<dbReference type="GO" id="GO:0032993">
    <property type="term" value="C:protein-DNA complex"/>
    <property type="evidence" value="ECO:0007669"/>
    <property type="project" value="TreeGrafter"/>
</dbReference>
<dbReference type="InterPro" id="IPR001867">
    <property type="entry name" value="OmpR/PhoB-type_DNA-bd"/>
</dbReference>
<dbReference type="EMBL" id="WMQE01000026">
    <property type="protein sequence ID" value="MTK21962.1"/>
    <property type="molecule type" value="Genomic_DNA"/>
</dbReference>
<evidence type="ECO:0000256" key="4">
    <source>
        <dbReference type="PROSITE-ProRule" id="PRU00169"/>
    </source>
</evidence>
<comment type="caution">
    <text evidence="8">The sequence shown here is derived from an EMBL/GenBank/DDBJ whole genome shotgun (WGS) entry which is preliminary data.</text>
</comment>
<feature type="domain" description="Response regulatory" evidence="6">
    <location>
        <begin position="3"/>
        <end position="116"/>
    </location>
</feature>
<dbReference type="PANTHER" id="PTHR48111">
    <property type="entry name" value="REGULATOR OF RPOS"/>
    <property type="match status" value="1"/>
</dbReference>
<dbReference type="GO" id="GO:0005829">
    <property type="term" value="C:cytosol"/>
    <property type="evidence" value="ECO:0007669"/>
    <property type="project" value="TreeGrafter"/>
</dbReference>
<gene>
    <name evidence="8" type="ORF">GMA92_11110</name>
</gene>
<sequence length="223" mass="25871">MYKVLIVEDDETIAMSLQKVLTQWDYDVKCVTDFKEVMNDFINFNPHLVLLDISLPYFNGYHWCAEMRKLSQIPIIFISSMSDNMNIVMAMNMGGDDFISKPFDLTVMVAKIQALLRRSYSFSGTLNVIEHQGVILNLNDATVEYQQTKIELTKNEFKILQLLLENKSKIVSREEIMECLWLSDSFIDDNTLTVNVTRLRKRLNDIGLENFIKTKKGIGYMVE</sequence>
<dbReference type="SUPFAM" id="SSF52172">
    <property type="entry name" value="CheY-like"/>
    <property type="match status" value="1"/>
</dbReference>
<dbReference type="PROSITE" id="PS50110">
    <property type="entry name" value="RESPONSE_REGULATORY"/>
    <property type="match status" value="1"/>
</dbReference>
<dbReference type="GO" id="GO:0000976">
    <property type="term" value="F:transcription cis-regulatory region binding"/>
    <property type="evidence" value="ECO:0007669"/>
    <property type="project" value="TreeGrafter"/>
</dbReference>
<dbReference type="Pfam" id="PF00486">
    <property type="entry name" value="Trans_reg_C"/>
    <property type="match status" value="1"/>
</dbReference>
<dbReference type="PROSITE" id="PS51755">
    <property type="entry name" value="OMPR_PHOB"/>
    <property type="match status" value="1"/>
</dbReference>
<dbReference type="Proteomes" id="UP000487649">
    <property type="component" value="Unassembled WGS sequence"/>
</dbReference>
<dbReference type="Gene3D" id="3.40.50.2300">
    <property type="match status" value="1"/>
</dbReference>
<evidence type="ECO:0000256" key="5">
    <source>
        <dbReference type="PROSITE-ProRule" id="PRU01091"/>
    </source>
</evidence>
<accession>A0A9X4XG66</accession>
<feature type="DNA-binding region" description="OmpR/PhoB-type" evidence="5">
    <location>
        <begin position="126"/>
        <end position="223"/>
    </location>
</feature>
<dbReference type="Gene3D" id="1.10.10.10">
    <property type="entry name" value="Winged helix-like DNA-binding domain superfamily/Winged helix DNA-binding domain"/>
    <property type="match status" value="1"/>
</dbReference>
<dbReference type="PANTHER" id="PTHR48111:SF43">
    <property type="entry name" value="STAGE 0 SPORULATION PROTEIN A HOMOLOG"/>
    <property type="match status" value="1"/>
</dbReference>
<evidence type="ECO:0000313" key="8">
    <source>
        <dbReference type="EMBL" id="MTK21962.1"/>
    </source>
</evidence>
<evidence type="ECO:0000259" key="7">
    <source>
        <dbReference type="PROSITE" id="PS51755"/>
    </source>
</evidence>
<feature type="domain" description="OmpR/PhoB-type" evidence="7">
    <location>
        <begin position="126"/>
        <end position="223"/>
    </location>
</feature>
<feature type="modified residue" description="4-aspartylphosphate" evidence="4">
    <location>
        <position position="52"/>
    </location>
</feature>
<keyword evidence="3" id="KW-0804">Transcription</keyword>
<evidence type="ECO:0000256" key="3">
    <source>
        <dbReference type="ARBA" id="ARBA00023163"/>
    </source>
</evidence>
<dbReference type="InterPro" id="IPR001789">
    <property type="entry name" value="Sig_transdc_resp-reg_receiver"/>
</dbReference>
<keyword evidence="2 5" id="KW-0238">DNA-binding</keyword>
<dbReference type="RefSeq" id="WP_006784655.1">
    <property type="nucleotide sequence ID" value="NZ_CABJBH010000001.1"/>
</dbReference>
<dbReference type="SMART" id="SM00862">
    <property type="entry name" value="Trans_reg_C"/>
    <property type="match status" value="1"/>
</dbReference>
<proteinExistence type="predicted"/>
<keyword evidence="4" id="KW-0597">Phosphoprotein</keyword>
<dbReference type="GO" id="GO:0000156">
    <property type="term" value="F:phosphorelay response regulator activity"/>
    <property type="evidence" value="ECO:0007669"/>
    <property type="project" value="TreeGrafter"/>
</dbReference>
<protein>
    <submittedName>
        <fullName evidence="8">Response regulator</fullName>
    </submittedName>
</protein>
<evidence type="ECO:0000313" key="9">
    <source>
        <dbReference type="Proteomes" id="UP000487649"/>
    </source>
</evidence>
<dbReference type="InterPro" id="IPR011006">
    <property type="entry name" value="CheY-like_superfamily"/>
</dbReference>
<evidence type="ECO:0000256" key="1">
    <source>
        <dbReference type="ARBA" id="ARBA00023015"/>
    </source>
</evidence>
<dbReference type="SMART" id="SM00448">
    <property type="entry name" value="REC"/>
    <property type="match status" value="1"/>
</dbReference>
<reference evidence="8 9" key="1">
    <citation type="journal article" date="2019" name="Nat. Med.">
        <title>A library of human gut bacterial isolates paired with longitudinal multiomics data enables mechanistic microbiome research.</title>
        <authorList>
            <person name="Poyet M."/>
            <person name="Groussin M."/>
            <person name="Gibbons S.M."/>
            <person name="Avila-Pacheco J."/>
            <person name="Jiang X."/>
            <person name="Kearney S.M."/>
            <person name="Perrotta A.R."/>
            <person name="Berdy B."/>
            <person name="Zhao S."/>
            <person name="Lieberman T.D."/>
            <person name="Swanson P.K."/>
            <person name="Smith M."/>
            <person name="Roesemann S."/>
            <person name="Alexander J.E."/>
            <person name="Rich S.A."/>
            <person name="Livny J."/>
            <person name="Vlamakis H."/>
            <person name="Clish C."/>
            <person name="Bullock K."/>
            <person name="Deik A."/>
            <person name="Scott J."/>
            <person name="Pierce K.A."/>
            <person name="Xavier R.J."/>
            <person name="Alm E.J."/>
        </authorList>
    </citation>
    <scope>NUCLEOTIDE SEQUENCE [LARGE SCALE GENOMIC DNA]</scope>
    <source>
        <strain evidence="8 9">BIOML-A198</strain>
    </source>
</reference>
<dbReference type="InterPro" id="IPR036388">
    <property type="entry name" value="WH-like_DNA-bd_sf"/>
</dbReference>
<evidence type="ECO:0000256" key="2">
    <source>
        <dbReference type="ARBA" id="ARBA00023125"/>
    </source>
</evidence>
<dbReference type="InterPro" id="IPR039420">
    <property type="entry name" value="WalR-like"/>
</dbReference>
<dbReference type="CDD" id="cd00383">
    <property type="entry name" value="trans_reg_C"/>
    <property type="match status" value="1"/>
</dbReference>
<name>A0A9X4XG66_9FIRM</name>
<dbReference type="GO" id="GO:0006355">
    <property type="term" value="P:regulation of DNA-templated transcription"/>
    <property type="evidence" value="ECO:0007669"/>
    <property type="project" value="InterPro"/>
</dbReference>
<dbReference type="CDD" id="cd18159">
    <property type="entry name" value="REC_OmpR_NsrR-like"/>
    <property type="match status" value="1"/>
</dbReference>
<dbReference type="Pfam" id="PF00072">
    <property type="entry name" value="Response_reg"/>
    <property type="match status" value="1"/>
</dbReference>
<keyword evidence="1" id="KW-0805">Transcription regulation</keyword>
<evidence type="ECO:0000259" key="6">
    <source>
        <dbReference type="PROSITE" id="PS50110"/>
    </source>
</evidence>
<organism evidence="8 9">
    <name type="scientific">Turicibacter sanguinis</name>
    <dbReference type="NCBI Taxonomy" id="154288"/>
    <lineage>
        <taxon>Bacteria</taxon>
        <taxon>Bacillati</taxon>
        <taxon>Bacillota</taxon>
        <taxon>Erysipelotrichia</taxon>
        <taxon>Erysipelotrichales</taxon>
        <taxon>Turicibacteraceae</taxon>
        <taxon>Turicibacter</taxon>
    </lineage>
</organism>
<dbReference type="AlphaFoldDB" id="A0A9X4XG66"/>